<dbReference type="VEuPathDB" id="FungiDB:MELLADRAFT_124391"/>
<name>F4RL16_MELLP</name>
<accession>F4RL16</accession>
<gene>
    <name evidence="2" type="ORF">MELLADRAFT_124391</name>
</gene>
<sequence length="73" mass="7841">MLFSKLVIAAVLVVSVSSTPTQKNQITDDAVLQRRAAEVNVFEKRRSSVSHCGVCDPDECQLKLSGCRAAGCC</sequence>
<dbReference type="InParanoid" id="F4RL16"/>
<evidence type="ECO:0000256" key="1">
    <source>
        <dbReference type="SAM" id="SignalP"/>
    </source>
</evidence>
<feature type="signal peptide" evidence="1">
    <location>
        <begin position="1"/>
        <end position="18"/>
    </location>
</feature>
<proteinExistence type="predicted"/>
<reference evidence="3" key="1">
    <citation type="journal article" date="2011" name="Proc. Natl. Acad. Sci. U.S.A.">
        <title>Obligate biotrophy features unraveled by the genomic analysis of rust fungi.</title>
        <authorList>
            <person name="Duplessis S."/>
            <person name="Cuomo C.A."/>
            <person name="Lin Y.-C."/>
            <person name="Aerts A."/>
            <person name="Tisserant E."/>
            <person name="Veneault-Fourrey C."/>
            <person name="Joly D.L."/>
            <person name="Hacquard S."/>
            <person name="Amselem J."/>
            <person name="Cantarel B.L."/>
            <person name="Chiu R."/>
            <person name="Coutinho P.M."/>
            <person name="Feau N."/>
            <person name="Field M."/>
            <person name="Frey P."/>
            <person name="Gelhaye E."/>
            <person name="Goldberg J."/>
            <person name="Grabherr M.G."/>
            <person name="Kodira C.D."/>
            <person name="Kohler A."/>
            <person name="Kuees U."/>
            <person name="Lindquist E.A."/>
            <person name="Lucas S.M."/>
            <person name="Mago R."/>
            <person name="Mauceli E."/>
            <person name="Morin E."/>
            <person name="Murat C."/>
            <person name="Pangilinan J.L."/>
            <person name="Park R."/>
            <person name="Pearson M."/>
            <person name="Quesneville H."/>
            <person name="Rouhier N."/>
            <person name="Sakthikumar S."/>
            <person name="Salamov A.A."/>
            <person name="Schmutz J."/>
            <person name="Selles B."/>
            <person name="Shapiro H."/>
            <person name="Tanguay P."/>
            <person name="Tuskan G.A."/>
            <person name="Henrissat B."/>
            <person name="Van de Peer Y."/>
            <person name="Rouze P."/>
            <person name="Ellis J.G."/>
            <person name="Dodds P.N."/>
            <person name="Schein J.E."/>
            <person name="Zhong S."/>
            <person name="Hamelin R.C."/>
            <person name="Grigoriev I.V."/>
            <person name="Szabo L.J."/>
            <person name="Martin F."/>
        </authorList>
    </citation>
    <scope>NUCLEOTIDE SEQUENCE [LARGE SCALE GENOMIC DNA]</scope>
    <source>
        <strain evidence="3">98AG31 / pathotype 3-4-7</strain>
    </source>
</reference>
<evidence type="ECO:0000313" key="3">
    <source>
        <dbReference type="Proteomes" id="UP000001072"/>
    </source>
</evidence>
<keyword evidence="1" id="KW-0732">Signal</keyword>
<keyword evidence="3" id="KW-1185">Reference proteome</keyword>
<feature type="chain" id="PRO_5003317728" evidence="1">
    <location>
        <begin position="19"/>
        <end position="73"/>
    </location>
</feature>
<organism evidence="3">
    <name type="scientific">Melampsora larici-populina (strain 98AG31 / pathotype 3-4-7)</name>
    <name type="common">Poplar leaf rust fungus</name>
    <dbReference type="NCBI Taxonomy" id="747676"/>
    <lineage>
        <taxon>Eukaryota</taxon>
        <taxon>Fungi</taxon>
        <taxon>Dikarya</taxon>
        <taxon>Basidiomycota</taxon>
        <taxon>Pucciniomycotina</taxon>
        <taxon>Pucciniomycetes</taxon>
        <taxon>Pucciniales</taxon>
        <taxon>Melampsoraceae</taxon>
        <taxon>Melampsora</taxon>
    </lineage>
</organism>
<dbReference type="HOGENOM" id="CLU_196965_0_0_1"/>
<dbReference type="Proteomes" id="UP000001072">
    <property type="component" value="Unassembled WGS sequence"/>
</dbReference>
<dbReference type="GeneID" id="18926757"/>
<protein>
    <submittedName>
        <fullName evidence="2">Secreted protein</fullName>
    </submittedName>
</protein>
<evidence type="ECO:0000313" key="2">
    <source>
        <dbReference type="EMBL" id="EGG06824.1"/>
    </source>
</evidence>
<dbReference type="EMBL" id="GL883106">
    <property type="protein sequence ID" value="EGG06824.1"/>
    <property type="molecule type" value="Genomic_DNA"/>
</dbReference>
<dbReference type="AlphaFoldDB" id="F4RL16"/>
<dbReference type="RefSeq" id="XP_007409784.1">
    <property type="nucleotide sequence ID" value="XM_007409722.1"/>
</dbReference>
<dbReference type="KEGG" id="mlr:MELLADRAFT_124391"/>